<keyword evidence="3" id="KW-0645">Protease</keyword>
<dbReference type="PANTHER" id="PTHR11802:SF224">
    <property type="entry name" value="SERINE CARBOXYPEPTIDASE-LIKE 7 ISOFORM X1"/>
    <property type="match status" value="1"/>
</dbReference>
<dbReference type="FunFam" id="3.40.50.12670:FF:000001">
    <property type="entry name" value="Carboxypeptidase"/>
    <property type="match status" value="1"/>
</dbReference>
<evidence type="ECO:0000256" key="7">
    <source>
        <dbReference type="SAM" id="SignalP"/>
    </source>
</evidence>
<comment type="similarity">
    <text evidence="1">Belongs to the peptidase S10 family.</text>
</comment>
<dbReference type="Pfam" id="PF00450">
    <property type="entry name" value="Peptidase_S10"/>
    <property type="match status" value="1"/>
</dbReference>
<keyword evidence="5" id="KW-0378">Hydrolase</keyword>
<dbReference type="Proteomes" id="UP000834106">
    <property type="component" value="Chromosome 7"/>
</dbReference>
<evidence type="ECO:0000313" key="9">
    <source>
        <dbReference type="Proteomes" id="UP000834106"/>
    </source>
</evidence>
<organism evidence="8 9">
    <name type="scientific">Fraxinus pennsylvanica</name>
    <dbReference type="NCBI Taxonomy" id="56036"/>
    <lineage>
        <taxon>Eukaryota</taxon>
        <taxon>Viridiplantae</taxon>
        <taxon>Streptophyta</taxon>
        <taxon>Embryophyta</taxon>
        <taxon>Tracheophyta</taxon>
        <taxon>Spermatophyta</taxon>
        <taxon>Magnoliopsida</taxon>
        <taxon>eudicotyledons</taxon>
        <taxon>Gunneridae</taxon>
        <taxon>Pentapetalae</taxon>
        <taxon>asterids</taxon>
        <taxon>lamiids</taxon>
        <taxon>Lamiales</taxon>
        <taxon>Oleaceae</taxon>
        <taxon>Oleeae</taxon>
        <taxon>Fraxinus</taxon>
    </lineage>
</organism>
<dbReference type="AlphaFoldDB" id="A0AAD1Z9F0"/>
<dbReference type="SUPFAM" id="SSF53474">
    <property type="entry name" value="alpha/beta-Hydrolases"/>
    <property type="match status" value="1"/>
</dbReference>
<dbReference type="GO" id="GO:0016747">
    <property type="term" value="F:acyltransferase activity, transferring groups other than amino-acyl groups"/>
    <property type="evidence" value="ECO:0007669"/>
    <property type="project" value="TreeGrafter"/>
</dbReference>
<dbReference type="GO" id="GO:0004185">
    <property type="term" value="F:serine-type carboxypeptidase activity"/>
    <property type="evidence" value="ECO:0007669"/>
    <property type="project" value="InterPro"/>
</dbReference>
<dbReference type="PRINTS" id="PR00724">
    <property type="entry name" value="CRBOXYPTASEC"/>
</dbReference>
<dbReference type="EMBL" id="OU503042">
    <property type="protein sequence ID" value="CAI9765617.1"/>
    <property type="molecule type" value="Genomic_DNA"/>
</dbReference>
<evidence type="ECO:0000256" key="2">
    <source>
        <dbReference type="ARBA" id="ARBA00022645"/>
    </source>
</evidence>
<dbReference type="InterPro" id="IPR033124">
    <property type="entry name" value="Ser_caboxypep_his_AS"/>
</dbReference>
<dbReference type="Gene3D" id="3.40.50.12670">
    <property type="match status" value="1"/>
</dbReference>
<proteinExistence type="inferred from homology"/>
<dbReference type="InterPro" id="IPR001563">
    <property type="entry name" value="Peptidase_S10"/>
</dbReference>
<protein>
    <submittedName>
        <fullName evidence="8">Uncharacterized protein</fullName>
    </submittedName>
</protein>
<evidence type="ECO:0000256" key="6">
    <source>
        <dbReference type="ARBA" id="ARBA00023180"/>
    </source>
</evidence>
<gene>
    <name evidence="8" type="ORF">FPE_LOCUS13047</name>
</gene>
<dbReference type="Gene3D" id="3.40.50.1820">
    <property type="entry name" value="alpha/beta hydrolase"/>
    <property type="match status" value="1"/>
</dbReference>
<dbReference type="PANTHER" id="PTHR11802">
    <property type="entry name" value="SERINE PROTEASE FAMILY S10 SERINE CARBOXYPEPTIDASE"/>
    <property type="match status" value="1"/>
</dbReference>
<dbReference type="GO" id="GO:0006508">
    <property type="term" value="P:proteolysis"/>
    <property type="evidence" value="ECO:0007669"/>
    <property type="project" value="UniProtKB-KW"/>
</dbReference>
<keyword evidence="2" id="KW-0121">Carboxypeptidase</keyword>
<accession>A0AAD1Z9F0</accession>
<evidence type="ECO:0000256" key="3">
    <source>
        <dbReference type="ARBA" id="ARBA00022670"/>
    </source>
</evidence>
<dbReference type="GO" id="GO:0019748">
    <property type="term" value="P:secondary metabolic process"/>
    <property type="evidence" value="ECO:0007669"/>
    <property type="project" value="TreeGrafter"/>
</dbReference>
<reference evidence="8" key="1">
    <citation type="submission" date="2023-05" db="EMBL/GenBank/DDBJ databases">
        <authorList>
            <person name="Huff M."/>
        </authorList>
    </citation>
    <scope>NUCLEOTIDE SEQUENCE</scope>
</reference>
<feature type="chain" id="PRO_5042119641" evidence="7">
    <location>
        <begin position="22"/>
        <end position="524"/>
    </location>
</feature>
<keyword evidence="6" id="KW-0325">Glycoprotein</keyword>
<evidence type="ECO:0000313" key="8">
    <source>
        <dbReference type="EMBL" id="CAI9765617.1"/>
    </source>
</evidence>
<name>A0AAD1Z9F0_9LAMI</name>
<dbReference type="InterPro" id="IPR029058">
    <property type="entry name" value="AB_hydrolase_fold"/>
</dbReference>
<keyword evidence="4 7" id="KW-0732">Signal</keyword>
<evidence type="ECO:0000256" key="4">
    <source>
        <dbReference type="ARBA" id="ARBA00022729"/>
    </source>
</evidence>
<evidence type="ECO:0000256" key="1">
    <source>
        <dbReference type="ARBA" id="ARBA00009431"/>
    </source>
</evidence>
<keyword evidence="9" id="KW-1185">Reference proteome</keyword>
<dbReference type="FunFam" id="3.40.50.1820:FF:000072">
    <property type="entry name" value="Serine carboxypeptidase-like 19"/>
    <property type="match status" value="1"/>
</dbReference>
<sequence>MNWIWFHALVLLQQLFSKAASQFNIETLPGYSGSLPVKLETGITNEKYVKTRRLMNSITNEKDVKTRRLMEKLLFSKAASQFNIETLPGYPGTLPVKLETGYIDVGETEEVQLFYYFIESERNPEKDPLLLWLTGGPGCSALSGLVYEIGPLAFDADFDGSLPSIHLNPYSWTKVASIIFIDWPVGTGFSYANTSKGYSSSDTKSTKDNYTFLRKWLLNHPMFIKNRLYVAGDSYGGKIVPMVALEISRGNEAGLQPRIFLQGYIIGNGLTDPNIDINERIPYAHRMALISDEYFESAKISCDGKYYNPDPKNLQCLYDLRPIHESIKNIKAGQILEPNCRRLAPKPDDVGWDRTLAKDDSIDQLLLPSKIDGLRCRTQTYATSYNWANDPTVQEALHIKKGTITDWTRCNNSLSYEQNVESVVQYHKILSKKGYEALVYSGDHDMMIPYMGTLKWIRSLNLTIDDEWRPWNVNGQVAGYTKKYKKNDFYLTFVTVKGAGHTAPEFKPKQCLAMLDRWFSSYPL</sequence>
<evidence type="ECO:0000256" key="5">
    <source>
        <dbReference type="ARBA" id="ARBA00022801"/>
    </source>
</evidence>
<feature type="signal peptide" evidence="7">
    <location>
        <begin position="1"/>
        <end position="21"/>
    </location>
</feature>
<dbReference type="PROSITE" id="PS00560">
    <property type="entry name" value="CARBOXYPEPT_SER_HIS"/>
    <property type="match status" value="1"/>
</dbReference>